<evidence type="ECO:0000313" key="11">
    <source>
        <dbReference type="EMBL" id="ART79285.1"/>
    </source>
</evidence>
<dbReference type="EMBL" id="CP021376">
    <property type="protein sequence ID" value="ART79285.1"/>
    <property type="molecule type" value="Genomic_DNA"/>
</dbReference>
<feature type="transmembrane region" description="Helical" evidence="10">
    <location>
        <begin position="55"/>
        <end position="74"/>
    </location>
</feature>
<dbReference type="AlphaFoldDB" id="A0A1Y0CWP1"/>
<dbReference type="Pfam" id="PF01554">
    <property type="entry name" value="MatE"/>
    <property type="match status" value="2"/>
</dbReference>
<dbReference type="GO" id="GO:0015297">
    <property type="term" value="F:antiporter activity"/>
    <property type="evidence" value="ECO:0007669"/>
    <property type="project" value="UniProtKB-KW"/>
</dbReference>
<keyword evidence="12" id="KW-1185">Reference proteome</keyword>
<dbReference type="GO" id="GO:0006811">
    <property type="term" value="P:monoatomic ion transport"/>
    <property type="evidence" value="ECO:0007669"/>
    <property type="project" value="UniProtKB-KW"/>
</dbReference>
<dbReference type="InterPro" id="IPR002528">
    <property type="entry name" value="MATE_fam"/>
</dbReference>
<name>A0A1Y0CWP1_9GAMM</name>
<feature type="transmembrane region" description="Helical" evidence="10">
    <location>
        <begin position="242"/>
        <end position="265"/>
    </location>
</feature>
<feature type="transmembrane region" description="Helical" evidence="10">
    <location>
        <begin position="420"/>
        <end position="439"/>
    </location>
</feature>
<evidence type="ECO:0000256" key="6">
    <source>
        <dbReference type="ARBA" id="ARBA00022989"/>
    </source>
</evidence>
<dbReference type="InterPro" id="IPR048279">
    <property type="entry name" value="MdtK-like"/>
</dbReference>
<evidence type="ECO:0000256" key="9">
    <source>
        <dbReference type="ARBA" id="ARBA00031636"/>
    </source>
</evidence>
<feature type="transmembrane region" description="Helical" evidence="10">
    <location>
        <begin position="186"/>
        <end position="212"/>
    </location>
</feature>
<dbReference type="PANTHER" id="PTHR43298">
    <property type="entry name" value="MULTIDRUG RESISTANCE PROTEIN NORM-RELATED"/>
    <property type="match status" value="1"/>
</dbReference>
<keyword evidence="4" id="KW-1003">Cell membrane</keyword>
<evidence type="ECO:0000256" key="2">
    <source>
        <dbReference type="ARBA" id="ARBA00022448"/>
    </source>
</evidence>
<feature type="transmembrane region" description="Helical" evidence="10">
    <location>
        <begin position="130"/>
        <end position="148"/>
    </location>
</feature>
<keyword evidence="8 10" id="KW-0472">Membrane</keyword>
<feature type="transmembrane region" description="Helical" evidence="10">
    <location>
        <begin position="160"/>
        <end position="180"/>
    </location>
</feature>
<gene>
    <name evidence="11" type="ORF">CBP12_03275</name>
</gene>
<keyword evidence="3" id="KW-0050">Antiport</keyword>
<feature type="transmembrane region" description="Helical" evidence="10">
    <location>
        <begin position="277"/>
        <end position="296"/>
    </location>
</feature>
<keyword evidence="2" id="KW-0813">Transport</keyword>
<feature type="transmembrane region" description="Helical" evidence="10">
    <location>
        <begin position="317"/>
        <end position="337"/>
    </location>
</feature>
<keyword evidence="5 10" id="KW-0812">Transmembrane</keyword>
<organism evidence="11 12">
    <name type="scientific">Oceanisphaera avium</name>
    <dbReference type="NCBI Taxonomy" id="1903694"/>
    <lineage>
        <taxon>Bacteria</taxon>
        <taxon>Pseudomonadati</taxon>
        <taxon>Pseudomonadota</taxon>
        <taxon>Gammaproteobacteria</taxon>
        <taxon>Aeromonadales</taxon>
        <taxon>Aeromonadaceae</taxon>
        <taxon>Oceanisphaera</taxon>
    </lineage>
</organism>
<evidence type="ECO:0000313" key="12">
    <source>
        <dbReference type="Proteomes" id="UP000243793"/>
    </source>
</evidence>
<dbReference type="PANTHER" id="PTHR43298:SF2">
    <property type="entry name" value="FMN_FAD EXPORTER YEEO-RELATED"/>
    <property type="match status" value="1"/>
</dbReference>
<evidence type="ECO:0000256" key="5">
    <source>
        <dbReference type="ARBA" id="ARBA00022692"/>
    </source>
</evidence>
<keyword evidence="7" id="KW-0406">Ion transport</keyword>
<dbReference type="GO" id="GO:0042910">
    <property type="term" value="F:xenobiotic transmembrane transporter activity"/>
    <property type="evidence" value="ECO:0007669"/>
    <property type="project" value="InterPro"/>
</dbReference>
<evidence type="ECO:0000256" key="3">
    <source>
        <dbReference type="ARBA" id="ARBA00022449"/>
    </source>
</evidence>
<feature type="transmembrane region" description="Helical" evidence="10">
    <location>
        <begin position="86"/>
        <end position="110"/>
    </location>
</feature>
<dbReference type="PIRSF" id="PIRSF006603">
    <property type="entry name" value="DinF"/>
    <property type="match status" value="1"/>
</dbReference>
<dbReference type="CDD" id="cd13131">
    <property type="entry name" value="MATE_NorM_like"/>
    <property type="match status" value="1"/>
</dbReference>
<evidence type="ECO:0000256" key="8">
    <source>
        <dbReference type="ARBA" id="ARBA00023136"/>
    </source>
</evidence>
<dbReference type="OrthoDB" id="9780160at2"/>
<reference evidence="12" key="1">
    <citation type="submission" date="2017-05" db="EMBL/GenBank/DDBJ databases">
        <authorList>
            <person name="Sung H."/>
        </authorList>
    </citation>
    <scope>NUCLEOTIDE SEQUENCE [LARGE SCALE GENOMIC DNA]</scope>
    <source>
        <strain evidence="12">AMac2203</strain>
    </source>
</reference>
<dbReference type="InterPro" id="IPR050222">
    <property type="entry name" value="MATE_MdtK"/>
</dbReference>
<dbReference type="GO" id="GO:0005886">
    <property type="term" value="C:plasma membrane"/>
    <property type="evidence" value="ECO:0007669"/>
    <property type="project" value="UniProtKB-SubCell"/>
</dbReference>
<evidence type="ECO:0000256" key="7">
    <source>
        <dbReference type="ARBA" id="ARBA00023065"/>
    </source>
</evidence>
<evidence type="ECO:0000256" key="1">
    <source>
        <dbReference type="ARBA" id="ARBA00004429"/>
    </source>
</evidence>
<keyword evidence="6 10" id="KW-1133">Transmembrane helix</keyword>
<proteinExistence type="predicted"/>
<dbReference type="Proteomes" id="UP000243793">
    <property type="component" value="Chromosome"/>
</dbReference>
<dbReference type="KEGG" id="ocm:CBP12_03275"/>
<evidence type="ECO:0000256" key="10">
    <source>
        <dbReference type="SAM" id="Phobius"/>
    </source>
</evidence>
<accession>A0A1Y0CWP1</accession>
<sequence>MALMPYLREIPRLLRLCGPILVAQMAQTLMSFVDTLMAGQVSATDLAAVAVATSFWLPLILLVQGVIMALTPIISQLNGARRESEIASAVHQGFWLTLLVTVPAMLALYYSPQALHWMHVEPELAHKTTGYLHAILWGMPAYALYQVLRNFSEGLSHTWPTMMLGFIGLVVNVPANYILIHGKFGFPALGGVGCGYASALVFWVLLIGMVIYSRYCAPLKNFYIFSSFSMPDWPQIARIFKLGFPIALAIFCEVTLFTVVALLLAPFGPEIVAGHQIAINFSSLIFMIPLSLGMAMTIRVGHTLGENQPERAKRISIIGIIFGCAVALLCALATVAGRYWIGGLYTDNAQVLELAASLLLLASLYQISDSAQVIAAAALRGYKDTQTIFYITFVAFWLCGLPIGMILGLTNWWVPAMGPHGFWLGFLAGLTLAATALLWRLRVIYARVENNRRAHLPLVDGM</sequence>
<comment type="subcellular location">
    <subcellularLocation>
        <location evidence="1">Cell inner membrane</location>
        <topology evidence="1">Multi-pass membrane protein</topology>
    </subcellularLocation>
</comment>
<evidence type="ECO:0000256" key="4">
    <source>
        <dbReference type="ARBA" id="ARBA00022475"/>
    </source>
</evidence>
<feature type="transmembrane region" description="Helical" evidence="10">
    <location>
        <begin position="388"/>
        <end position="414"/>
    </location>
</feature>
<dbReference type="NCBIfam" id="TIGR00797">
    <property type="entry name" value="matE"/>
    <property type="match status" value="1"/>
</dbReference>
<protein>
    <recommendedName>
        <fullName evidence="9">Multidrug-efflux transporter</fullName>
    </recommendedName>
</protein>